<keyword evidence="5 11" id="KW-0418">Kinase</keyword>
<dbReference type="EC" id="2.7.11.1" evidence="1"/>
<keyword evidence="9" id="KW-0472">Membrane</keyword>
<evidence type="ECO:0000313" key="11">
    <source>
        <dbReference type="EMBL" id="MCT7967474.1"/>
    </source>
</evidence>
<keyword evidence="2 11" id="KW-0723">Serine/threonine-protein kinase</keyword>
<evidence type="ECO:0000256" key="3">
    <source>
        <dbReference type="ARBA" id="ARBA00022679"/>
    </source>
</evidence>
<dbReference type="Proteomes" id="UP001525890">
    <property type="component" value="Unassembled WGS sequence"/>
</dbReference>
<gene>
    <name evidence="11" type="ORF">NG799_14130</name>
</gene>
<evidence type="ECO:0000256" key="2">
    <source>
        <dbReference type="ARBA" id="ARBA00022527"/>
    </source>
</evidence>
<keyword evidence="12" id="KW-1185">Reference proteome</keyword>
<evidence type="ECO:0000256" key="4">
    <source>
        <dbReference type="ARBA" id="ARBA00022741"/>
    </source>
</evidence>
<comment type="caution">
    <text evidence="11">The sequence shown here is derived from an EMBL/GenBank/DDBJ whole genome shotgun (WGS) entry which is preliminary data.</text>
</comment>
<evidence type="ECO:0000256" key="7">
    <source>
        <dbReference type="ARBA" id="ARBA00047899"/>
    </source>
</evidence>
<protein>
    <recommendedName>
        <fullName evidence="1">non-specific serine/threonine protein kinase</fullName>
        <ecNumber evidence="1">2.7.11.1</ecNumber>
    </recommendedName>
</protein>
<dbReference type="EMBL" id="JAMXFF010000020">
    <property type="protein sequence ID" value="MCT7967474.1"/>
    <property type="molecule type" value="Genomic_DNA"/>
</dbReference>
<accession>A0ABT2MRU4</accession>
<organism evidence="11 12">
    <name type="scientific">Laspinema palackyanum D2a</name>
    <dbReference type="NCBI Taxonomy" id="2953684"/>
    <lineage>
        <taxon>Bacteria</taxon>
        <taxon>Bacillati</taxon>
        <taxon>Cyanobacteriota</taxon>
        <taxon>Cyanophyceae</taxon>
        <taxon>Oscillatoriophycideae</taxon>
        <taxon>Oscillatoriales</taxon>
        <taxon>Laspinemataceae</taxon>
        <taxon>Laspinema</taxon>
        <taxon>Laspinema palackyanum</taxon>
    </lineage>
</organism>
<dbReference type="PANTHER" id="PTHR24363">
    <property type="entry name" value="SERINE/THREONINE PROTEIN KINASE"/>
    <property type="match status" value="1"/>
</dbReference>
<keyword evidence="6" id="KW-0067">ATP-binding</keyword>
<keyword evidence="3" id="KW-0808">Transferase</keyword>
<evidence type="ECO:0000256" key="5">
    <source>
        <dbReference type="ARBA" id="ARBA00022777"/>
    </source>
</evidence>
<dbReference type="Pfam" id="PF00069">
    <property type="entry name" value="Pkinase"/>
    <property type="match status" value="1"/>
</dbReference>
<keyword evidence="4" id="KW-0547">Nucleotide-binding</keyword>
<dbReference type="PANTHER" id="PTHR24363:SF0">
    <property type="entry name" value="SERINE_THREONINE KINASE LIKE DOMAIN CONTAINING 1"/>
    <property type="match status" value="1"/>
</dbReference>
<evidence type="ECO:0000256" key="1">
    <source>
        <dbReference type="ARBA" id="ARBA00012513"/>
    </source>
</evidence>
<dbReference type="SMART" id="SM00220">
    <property type="entry name" value="S_TKc"/>
    <property type="match status" value="1"/>
</dbReference>
<dbReference type="InterPro" id="IPR000719">
    <property type="entry name" value="Prot_kinase_dom"/>
</dbReference>
<dbReference type="RefSeq" id="WP_368007055.1">
    <property type="nucleotide sequence ID" value="NZ_JAMXFF010000020.1"/>
</dbReference>
<dbReference type="Gene3D" id="3.30.200.20">
    <property type="entry name" value="Phosphorylase Kinase, domain 1"/>
    <property type="match status" value="1"/>
</dbReference>
<feature type="transmembrane region" description="Helical" evidence="9">
    <location>
        <begin position="303"/>
        <end position="322"/>
    </location>
</feature>
<comment type="catalytic activity">
    <reaction evidence="8">
        <text>L-seryl-[protein] + ATP = O-phospho-L-seryl-[protein] + ADP + H(+)</text>
        <dbReference type="Rhea" id="RHEA:17989"/>
        <dbReference type="Rhea" id="RHEA-COMP:9863"/>
        <dbReference type="Rhea" id="RHEA-COMP:11604"/>
        <dbReference type="ChEBI" id="CHEBI:15378"/>
        <dbReference type="ChEBI" id="CHEBI:29999"/>
        <dbReference type="ChEBI" id="CHEBI:30616"/>
        <dbReference type="ChEBI" id="CHEBI:83421"/>
        <dbReference type="ChEBI" id="CHEBI:456216"/>
        <dbReference type="EC" id="2.7.11.1"/>
    </reaction>
</comment>
<comment type="catalytic activity">
    <reaction evidence="7">
        <text>L-threonyl-[protein] + ATP = O-phospho-L-threonyl-[protein] + ADP + H(+)</text>
        <dbReference type="Rhea" id="RHEA:46608"/>
        <dbReference type="Rhea" id="RHEA-COMP:11060"/>
        <dbReference type="Rhea" id="RHEA-COMP:11605"/>
        <dbReference type="ChEBI" id="CHEBI:15378"/>
        <dbReference type="ChEBI" id="CHEBI:30013"/>
        <dbReference type="ChEBI" id="CHEBI:30616"/>
        <dbReference type="ChEBI" id="CHEBI:61977"/>
        <dbReference type="ChEBI" id="CHEBI:456216"/>
        <dbReference type="EC" id="2.7.11.1"/>
    </reaction>
</comment>
<feature type="domain" description="Protein kinase" evidence="10">
    <location>
        <begin position="12"/>
        <end position="263"/>
    </location>
</feature>
<dbReference type="InterPro" id="IPR011009">
    <property type="entry name" value="Kinase-like_dom_sf"/>
</dbReference>
<reference evidence="11 12" key="1">
    <citation type="journal article" date="2022" name="Front. Microbiol.">
        <title>High genomic differentiation and limited gene flow indicate recent cryptic speciation within the genus Laspinema (cyanobacteria).</title>
        <authorList>
            <person name="Stanojkovic A."/>
            <person name="Skoupy S."/>
            <person name="Skaloud P."/>
            <person name="Dvorak P."/>
        </authorList>
    </citation>
    <scope>NUCLEOTIDE SEQUENCE [LARGE SCALE GENOMIC DNA]</scope>
    <source>
        <strain evidence="11 12">D2a</strain>
    </source>
</reference>
<evidence type="ECO:0000256" key="8">
    <source>
        <dbReference type="ARBA" id="ARBA00048679"/>
    </source>
</evidence>
<evidence type="ECO:0000256" key="9">
    <source>
        <dbReference type="SAM" id="Phobius"/>
    </source>
</evidence>
<evidence type="ECO:0000313" key="12">
    <source>
        <dbReference type="Proteomes" id="UP001525890"/>
    </source>
</evidence>
<feature type="transmembrane region" description="Helical" evidence="9">
    <location>
        <begin position="328"/>
        <end position="351"/>
    </location>
</feature>
<proteinExistence type="predicted"/>
<evidence type="ECO:0000259" key="10">
    <source>
        <dbReference type="PROSITE" id="PS50011"/>
    </source>
</evidence>
<dbReference type="Gene3D" id="1.10.510.10">
    <property type="entry name" value="Transferase(Phosphotransferase) domain 1"/>
    <property type="match status" value="1"/>
</dbReference>
<evidence type="ECO:0000256" key="6">
    <source>
        <dbReference type="ARBA" id="ARBA00022840"/>
    </source>
</evidence>
<keyword evidence="9" id="KW-0812">Transmembrane</keyword>
<dbReference type="PROSITE" id="PS50011">
    <property type="entry name" value="PROTEIN_KINASE_DOM"/>
    <property type="match status" value="1"/>
</dbReference>
<dbReference type="GO" id="GO:0004674">
    <property type="term" value="F:protein serine/threonine kinase activity"/>
    <property type="evidence" value="ECO:0007669"/>
    <property type="project" value="UniProtKB-KW"/>
</dbReference>
<sequence length="450" mass="51475">MHQPGDIIKDRYRILNLLGEGGIATTYAAEDLTLAQQVAIKVLSLRQLKDWKALELFEREGKVLSQLNHPGIPNYLDYFQVDQEGDRRFYIVQEIAPGQSLQDWVKSGWRPTELEVREIAKQLLDILVYLHQLTPPVVHRDIKPQNIIRQSDGKVFLVDFGAVQDTYRHTMTSGSTIVGTYGYMAPEQFRGQAKPPTDLYGLGATLLFLLTHKDPADFPEKRMKIDFRPYVNLTPEFAEWLENLLEPVIEDRFKSATEALALLQGKRERIVPRSASNLQPAGSRVVLEKTPRQLKVKVPQPKLQLYHIFILLFSIVWLKTLVPSTLSVILSGNLFMVLFLVPFWWVGLLSLSRTLRHIFVYSNLSFDREKFEISWFFLGTKRTIEGNIDDISRVEVSPIPGMSSENKVLNCALEVGVNSYRFGSGLTATEREWIVTEIADFIGKPKFIDR</sequence>
<keyword evidence="9" id="KW-1133">Transmembrane helix</keyword>
<name>A0ABT2MRU4_9CYAN</name>
<dbReference type="SUPFAM" id="SSF56112">
    <property type="entry name" value="Protein kinase-like (PK-like)"/>
    <property type="match status" value="1"/>
</dbReference>
<dbReference type="CDD" id="cd14014">
    <property type="entry name" value="STKc_PknB_like"/>
    <property type="match status" value="1"/>
</dbReference>